<evidence type="ECO:0000313" key="7">
    <source>
        <dbReference type="EMBL" id="ETN36446.1"/>
    </source>
</evidence>
<evidence type="ECO:0000259" key="6">
    <source>
        <dbReference type="PROSITE" id="PS50113"/>
    </source>
</evidence>
<feature type="compositionally biased region" description="Basic and acidic residues" evidence="4">
    <location>
        <begin position="679"/>
        <end position="715"/>
    </location>
</feature>
<dbReference type="GO" id="GO:0005634">
    <property type="term" value="C:nucleus"/>
    <property type="evidence" value="ECO:0007669"/>
    <property type="project" value="TreeGrafter"/>
</dbReference>
<feature type="compositionally biased region" description="Basic residues" evidence="4">
    <location>
        <begin position="8"/>
        <end position="23"/>
    </location>
</feature>
<dbReference type="PROSITE" id="PS50113">
    <property type="entry name" value="PAC"/>
    <property type="match status" value="1"/>
</dbReference>
<organism evidence="7 8">
    <name type="scientific">Cyphellophora europaea (strain CBS 101466)</name>
    <name type="common">Phialophora europaea</name>
    <dbReference type="NCBI Taxonomy" id="1220924"/>
    <lineage>
        <taxon>Eukaryota</taxon>
        <taxon>Fungi</taxon>
        <taxon>Dikarya</taxon>
        <taxon>Ascomycota</taxon>
        <taxon>Pezizomycotina</taxon>
        <taxon>Eurotiomycetes</taxon>
        <taxon>Chaetothyriomycetidae</taxon>
        <taxon>Chaetothyriales</taxon>
        <taxon>Cyphellophoraceae</taxon>
        <taxon>Cyphellophora</taxon>
    </lineage>
</organism>
<keyword evidence="1" id="KW-0285">Flavoprotein</keyword>
<keyword evidence="2" id="KW-0288">FMN</keyword>
<keyword evidence="8" id="KW-1185">Reference proteome</keyword>
<accession>W2RJ13</accession>
<feature type="compositionally biased region" description="Acidic residues" evidence="4">
    <location>
        <begin position="955"/>
        <end position="965"/>
    </location>
</feature>
<feature type="compositionally biased region" description="Basic and acidic residues" evidence="4">
    <location>
        <begin position="498"/>
        <end position="512"/>
    </location>
</feature>
<dbReference type="SUPFAM" id="SSF55785">
    <property type="entry name" value="PYP-like sensor domain (PAS domain)"/>
    <property type="match status" value="1"/>
</dbReference>
<dbReference type="InterPro" id="IPR000014">
    <property type="entry name" value="PAS"/>
</dbReference>
<dbReference type="InParanoid" id="W2RJ13"/>
<evidence type="ECO:0000256" key="2">
    <source>
        <dbReference type="ARBA" id="ARBA00022643"/>
    </source>
</evidence>
<dbReference type="PANTHER" id="PTHR47429:SF9">
    <property type="entry name" value="PAS DOMAIN-CONTAINING PROTEIN"/>
    <property type="match status" value="1"/>
</dbReference>
<feature type="region of interest" description="Disordered" evidence="4">
    <location>
        <begin position="1"/>
        <end position="153"/>
    </location>
</feature>
<feature type="region of interest" description="Disordered" evidence="4">
    <location>
        <begin position="457"/>
        <end position="528"/>
    </location>
</feature>
<dbReference type="eggNOG" id="ENOG502QPPH">
    <property type="taxonomic scope" value="Eukaryota"/>
</dbReference>
<dbReference type="AlphaFoldDB" id="W2RJ13"/>
<dbReference type="PANTHER" id="PTHR47429">
    <property type="entry name" value="PROTEIN TWIN LOV 1"/>
    <property type="match status" value="1"/>
</dbReference>
<evidence type="ECO:0000256" key="3">
    <source>
        <dbReference type="ARBA" id="ARBA00022991"/>
    </source>
</evidence>
<feature type="compositionally biased region" description="Basic and acidic residues" evidence="4">
    <location>
        <begin position="925"/>
        <end position="934"/>
    </location>
</feature>
<reference evidence="7 8" key="1">
    <citation type="submission" date="2013-03" db="EMBL/GenBank/DDBJ databases">
        <title>The Genome Sequence of Phialophora europaea CBS 101466.</title>
        <authorList>
            <consortium name="The Broad Institute Genomics Platform"/>
            <person name="Cuomo C."/>
            <person name="de Hoog S."/>
            <person name="Gorbushina A."/>
            <person name="Walker B."/>
            <person name="Young S.K."/>
            <person name="Zeng Q."/>
            <person name="Gargeya S."/>
            <person name="Fitzgerald M."/>
            <person name="Haas B."/>
            <person name="Abouelleil A."/>
            <person name="Allen A.W."/>
            <person name="Alvarado L."/>
            <person name="Arachchi H.M."/>
            <person name="Berlin A.M."/>
            <person name="Chapman S.B."/>
            <person name="Gainer-Dewar J."/>
            <person name="Goldberg J."/>
            <person name="Griggs A."/>
            <person name="Gujja S."/>
            <person name="Hansen M."/>
            <person name="Howarth C."/>
            <person name="Imamovic A."/>
            <person name="Ireland A."/>
            <person name="Larimer J."/>
            <person name="McCowan C."/>
            <person name="Murphy C."/>
            <person name="Pearson M."/>
            <person name="Poon T.W."/>
            <person name="Priest M."/>
            <person name="Roberts A."/>
            <person name="Saif S."/>
            <person name="Shea T."/>
            <person name="Sisk P."/>
            <person name="Sykes S."/>
            <person name="Wortman J."/>
            <person name="Nusbaum C."/>
            <person name="Birren B."/>
        </authorList>
    </citation>
    <scope>NUCLEOTIDE SEQUENCE [LARGE SCALE GENOMIC DNA]</scope>
    <source>
        <strain evidence="7 8">CBS 101466</strain>
    </source>
</reference>
<dbReference type="CDD" id="cd00130">
    <property type="entry name" value="PAS"/>
    <property type="match status" value="1"/>
</dbReference>
<dbReference type="OrthoDB" id="447251at2759"/>
<dbReference type="PROSITE" id="PS50112">
    <property type="entry name" value="PAS"/>
    <property type="match status" value="1"/>
</dbReference>
<evidence type="ECO:0000313" key="8">
    <source>
        <dbReference type="Proteomes" id="UP000030752"/>
    </source>
</evidence>
<feature type="compositionally biased region" description="Low complexity" evidence="4">
    <location>
        <begin position="811"/>
        <end position="821"/>
    </location>
</feature>
<dbReference type="InterPro" id="IPR000700">
    <property type="entry name" value="PAS-assoc_C"/>
</dbReference>
<feature type="region of interest" description="Disordered" evidence="4">
    <location>
        <begin position="663"/>
        <end position="739"/>
    </location>
</feature>
<evidence type="ECO:0008006" key="9">
    <source>
        <dbReference type="Google" id="ProtNLM"/>
    </source>
</evidence>
<dbReference type="HOGENOM" id="CLU_012260_0_0_1"/>
<feature type="compositionally biased region" description="Polar residues" evidence="4">
    <location>
        <begin position="725"/>
        <end position="737"/>
    </location>
</feature>
<evidence type="ECO:0000259" key="5">
    <source>
        <dbReference type="PROSITE" id="PS50112"/>
    </source>
</evidence>
<sequence>MDLERIKQNLRLRSGRPKKHKKPPTAQTIQERRAGQPNGDVPKPSQRIPERIEKTTRDQFSQTHKEEDTKKQPNGGRAAAQEDPEAYPPESSEKPAARSTTASPRPESRLEGPASEQQPQQPIMAEPLTYTSDNSDGNDFDLRPPAPRARPPSLETVTDLLYSPGHLHAILHDQQSISRFTAFLNRYRPEYQPLILRFLETQKAIKAVEYANAVAEGATATKNSDIKAVQKSVPASAARLDSAFEEASATAFKALVGEALPMFITYNLVKVASECLVNEVTGRQSRIMQNLVGGLSEVFCITDPNQRDNPIIYASEEFYRYTGYGSEDVIGKNCRFLQGSKTSRDAVVRLKTATENGEEICEALLNYRRDGRPFVNLLMIAPLHDNKGKVKYHIGAQVDVSGLVENGRALDSFRRYLSVRNADRGRRALSEPDEHKEKALTKLRELSEMFDLEESAVVQTHSRADSSTRSDNSQSIGSSDRPKGLRRLFVSDSSSDSNDEHETEREISDDQWKLGQQGPAGKPSGKLPGVYDSYMLIRPAPSLRIIFVSAKLQKAVKTVQSPFLSHVAAPSRTLSGLKESFIAGMPVSAKINFMAQSGERRDGVKIDTSYKHEDGKNGKAYWISATPMLGSDDLPGVWMVVFVEKSKAPKMVSGRSAEVEAQAEATACVSGHRTGTNKPDARPSEPVNDTRDSGLTESKPPLRKELSIKPRRLGDPEAVSGKGNEASQANISGNTEAMTEKNTFESEDYHDPETGDIVDHTSAETLRELSPPQQAGDFARSKSPSGLQTPEENEYAQSNDQLSPADKTNEQQQGFEQQHVQNPGRTEDHAHDHSHTHDHEQQENPISRERSDTGYESAPNFRLELGEVRKFTPPPNIDNNMLTQTPRTENGERVEGDQAPHEDASFEGDEIDNTPVATKAHTRRSSGDKGHDPLQAHSPVPRYRSPHTEAPADTDGADNDADENGENTSSEARPAVKRDSNGPSGLMMDYLTQPGSRRSRVNAEEFGKALQARGGTQGEEWSDAECMRTPYSVD</sequence>
<dbReference type="Proteomes" id="UP000030752">
    <property type="component" value="Unassembled WGS sequence"/>
</dbReference>
<dbReference type="GeneID" id="19976063"/>
<dbReference type="NCBIfam" id="TIGR00229">
    <property type="entry name" value="sensory_box"/>
    <property type="match status" value="1"/>
</dbReference>
<feature type="compositionally biased region" description="Polar residues" evidence="4">
    <location>
        <begin position="877"/>
        <end position="888"/>
    </location>
</feature>
<protein>
    <recommendedName>
        <fullName evidence="9">PAS domain-containing protein</fullName>
    </recommendedName>
</protein>
<dbReference type="STRING" id="1220924.W2RJ13"/>
<proteinExistence type="predicted"/>
<dbReference type="Pfam" id="PF13426">
    <property type="entry name" value="PAS_9"/>
    <property type="match status" value="1"/>
</dbReference>
<dbReference type="EMBL" id="KB822725">
    <property type="protein sequence ID" value="ETN36446.1"/>
    <property type="molecule type" value="Genomic_DNA"/>
</dbReference>
<dbReference type="RefSeq" id="XP_008721264.1">
    <property type="nucleotide sequence ID" value="XM_008723042.1"/>
</dbReference>
<feature type="compositionally biased region" description="Polar residues" evidence="4">
    <location>
        <begin position="782"/>
        <end position="802"/>
    </location>
</feature>
<evidence type="ECO:0000256" key="4">
    <source>
        <dbReference type="SAM" id="MobiDB-lite"/>
    </source>
</evidence>
<feature type="domain" description="PAS" evidence="5">
    <location>
        <begin position="284"/>
        <end position="333"/>
    </location>
</feature>
<gene>
    <name evidence="7" type="ORF">HMPREF1541_08724</name>
</gene>
<feature type="domain" description="PAC" evidence="6">
    <location>
        <begin position="358"/>
        <end position="412"/>
    </location>
</feature>
<dbReference type="VEuPathDB" id="FungiDB:HMPREF1541_08724"/>
<evidence type="ECO:0000256" key="1">
    <source>
        <dbReference type="ARBA" id="ARBA00022630"/>
    </source>
</evidence>
<feature type="compositionally biased region" description="Basic and acidic residues" evidence="4">
    <location>
        <begin position="889"/>
        <end position="904"/>
    </location>
</feature>
<name>W2RJ13_CYPE1</name>
<feature type="compositionally biased region" description="Basic and acidic residues" evidence="4">
    <location>
        <begin position="48"/>
        <end position="71"/>
    </location>
</feature>
<dbReference type="InterPro" id="IPR035965">
    <property type="entry name" value="PAS-like_dom_sf"/>
</dbReference>
<feature type="region of interest" description="Disordered" evidence="4">
    <location>
        <begin position="770"/>
        <end position="1034"/>
    </location>
</feature>
<feature type="compositionally biased region" description="Polar residues" evidence="4">
    <location>
        <begin position="469"/>
        <end position="478"/>
    </location>
</feature>
<dbReference type="Gene3D" id="3.30.450.20">
    <property type="entry name" value="PAS domain"/>
    <property type="match status" value="1"/>
</dbReference>
<keyword evidence="3" id="KW-0157">Chromophore</keyword>
<feature type="compositionally biased region" description="Basic and acidic residues" evidence="4">
    <location>
        <begin position="825"/>
        <end position="853"/>
    </location>
</feature>